<dbReference type="PANTHER" id="PTHR43547:SF2">
    <property type="entry name" value="HYBRID SIGNAL TRANSDUCTION HISTIDINE KINASE C"/>
    <property type="match status" value="1"/>
</dbReference>
<feature type="domain" description="PAS" evidence="16">
    <location>
        <begin position="458"/>
        <end position="535"/>
    </location>
</feature>
<evidence type="ECO:0000313" key="17">
    <source>
        <dbReference type="EMBL" id="TJY44290.1"/>
    </source>
</evidence>
<dbReference type="PRINTS" id="PR00344">
    <property type="entry name" value="BCTRLSENSOR"/>
</dbReference>
<sequence>MLNLGRYIRKSIKRRFQTMLFLGLSLVVLGSSFVLWRAYDTYRSYEISIKEVQDKLLLITDMADHSNEIIMKTRGYYIFLDKLDYKGIFTARDQLNSTLAKLRTYPLTPAEADLTDKVDAFFDKYFRTTLSKGLALADKRDFESLKDLVYTNGVNPINTLLQEARLAKKQAERLLVTESDRQIRSLVVQGAYFVGYILIILFLQLYMARMLSKDISGPITSLARLTSGGDRMEFPASLTERPDEVGILTRALKRMIHDIQENEEELTAQNEELFAQQEELQAQQDELQTALGKMEQNEAYLLTLNRFTKMLSNTDAKRDLLERAIRKLTEMSGMEKGVIVTLDNPPAYASFGMGESEAARAAQRVRDGGLQRAVQMRRPYIREREVSEAERGYLEEAMRGYDLFVPVWDEKEQPAACLILTRVGKPISDKEQEEFAGYASQISLALSKLKLHETVMHRNQMIMDVLDVMHTGVQLTDADGRVLQINAKMGEILGVDPKTIDFDRTSFASHISFMRTHTEEPERVEAFIREALTENASHKMMRYAVSGPDERIIELYFEPLYHNGVRTGTLFVHRDITKEHEVDRMKSEFVSTVSHELRTPLASVLGFAELLLHREMSPERRRKYVTTIHREALRLTNLINDFLDLQRMESGKQTYDMKPVDLVPILNGLTKQQQAVTNRHRLTFHRTLPTAVVLGDEEKLRQVLVNLLGNAVKYSPEGGNVDIRCSRDRGCIRIEVQDEGLGIPEEAKGRLFEKFARVDNSDRREIGGTGLGLAIVKEIVERHQGTVEVKSVLGGGSTFTVVLPAVENELSMASGEEEASAAREQAGKNRIVLVENDPSMAEMLSEELRENGYHVEACDNGEAGWLAVRGNRPAAVVVDLMLEDQSSGWRLIDRMKAAEELRNVPVIVSSALEEQDKGRESGVAGYLVKPYPPGKLAEMLLRILGETGPNGSLE</sequence>
<dbReference type="SMART" id="SM00448">
    <property type="entry name" value="REC"/>
    <property type="match status" value="1"/>
</dbReference>
<dbReference type="EC" id="2.7.13.3" evidence="3"/>
<dbReference type="InterPro" id="IPR003661">
    <property type="entry name" value="HisK_dim/P_dom"/>
</dbReference>
<organism evidence="17 18">
    <name type="scientific">Cohnella pontilimi</name>
    <dbReference type="NCBI Taxonomy" id="2564100"/>
    <lineage>
        <taxon>Bacteria</taxon>
        <taxon>Bacillati</taxon>
        <taxon>Bacillota</taxon>
        <taxon>Bacilli</taxon>
        <taxon>Bacillales</taxon>
        <taxon>Paenibacillaceae</taxon>
        <taxon>Cohnella</taxon>
    </lineage>
</organism>
<dbReference type="PANTHER" id="PTHR43547">
    <property type="entry name" value="TWO-COMPONENT HISTIDINE KINASE"/>
    <property type="match status" value="1"/>
</dbReference>
<keyword evidence="6" id="KW-0547">Nucleotide-binding</keyword>
<dbReference type="Pfam" id="PF12860">
    <property type="entry name" value="PAS_7"/>
    <property type="match status" value="1"/>
</dbReference>
<keyword evidence="13" id="KW-0812">Transmembrane</keyword>
<feature type="transmembrane region" description="Helical" evidence="13">
    <location>
        <begin position="186"/>
        <end position="206"/>
    </location>
</feature>
<evidence type="ECO:0000313" key="18">
    <source>
        <dbReference type="Proteomes" id="UP000309673"/>
    </source>
</evidence>
<dbReference type="SMART" id="SM00387">
    <property type="entry name" value="HATPase_c"/>
    <property type="match status" value="1"/>
</dbReference>
<evidence type="ECO:0000256" key="2">
    <source>
        <dbReference type="ARBA" id="ARBA00004651"/>
    </source>
</evidence>
<dbReference type="Pfam" id="PF00072">
    <property type="entry name" value="Response_reg"/>
    <property type="match status" value="1"/>
</dbReference>
<dbReference type="Gene3D" id="6.10.340.10">
    <property type="match status" value="1"/>
</dbReference>
<comment type="catalytic activity">
    <reaction evidence="1">
        <text>ATP + protein L-histidine = ADP + protein N-phospho-L-histidine.</text>
        <dbReference type="EC" id="2.7.13.3"/>
    </reaction>
</comment>
<feature type="domain" description="Response regulatory" evidence="15">
    <location>
        <begin position="830"/>
        <end position="944"/>
    </location>
</feature>
<dbReference type="EMBL" id="SUPK01000001">
    <property type="protein sequence ID" value="TJY44290.1"/>
    <property type="molecule type" value="Genomic_DNA"/>
</dbReference>
<dbReference type="InterPro" id="IPR001789">
    <property type="entry name" value="Sig_transdc_resp-reg_receiver"/>
</dbReference>
<dbReference type="PROSITE" id="PS50112">
    <property type="entry name" value="PAS"/>
    <property type="match status" value="1"/>
</dbReference>
<dbReference type="InterPro" id="IPR011006">
    <property type="entry name" value="CheY-like_superfamily"/>
</dbReference>
<evidence type="ECO:0000256" key="4">
    <source>
        <dbReference type="ARBA" id="ARBA00022553"/>
    </source>
</evidence>
<evidence type="ECO:0000256" key="6">
    <source>
        <dbReference type="ARBA" id="ARBA00022741"/>
    </source>
</evidence>
<evidence type="ECO:0000256" key="12">
    <source>
        <dbReference type="SAM" id="Coils"/>
    </source>
</evidence>
<dbReference type="FunFam" id="3.30.565.10:FF:000006">
    <property type="entry name" value="Sensor histidine kinase WalK"/>
    <property type="match status" value="1"/>
</dbReference>
<dbReference type="SMART" id="SM00388">
    <property type="entry name" value="HisKA"/>
    <property type="match status" value="1"/>
</dbReference>
<dbReference type="FunFam" id="1.10.287.130:FF:000001">
    <property type="entry name" value="Two-component sensor histidine kinase"/>
    <property type="match status" value="1"/>
</dbReference>
<evidence type="ECO:0000256" key="1">
    <source>
        <dbReference type="ARBA" id="ARBA00000085"/>
    </source>
</evidence>
<proteinExistence type="predicted"/>
<evidence type="ECO:0000256" key="8">
    <source>
        <dbReference type="ARBA" id="ARBA00022840"/>
    </source>
</evidence>
<dbReference type="OrthoDB" id="9813151at2"/>
<dbReference type="PROSITE" id="PS50110">
    <property type="entry name" value="RESPONSE_REGULATORY"/>
    <property type="match status" value="1"/>
</dbReference>
<dbReference type="SUPFAM" id="SSF55874">
    <property type="entry name" value="ATPase domain of HSP90 chaperone/DNA topoisomerase II/histidine kinase"/>
    <property type="match status" value="1"/>
</dbReference>
<feature type="coiled-coil region" evidence="12">
    <location>
        <begin position="249"/>
        <end position="331"/>
    </location>
</feature>
<keyword evidence="12" id="KW-0175">Coiled coil</keyword>
<gene>
    <name evidence="17" type="ORF">E5161_02565</name>
</gene>
<dbReference type="Pfam" id="PF02518">
    <property type="entry name" value="HATPase_c"/>
    <property type="match status" value="1"/>
</dbReference>
<evidence type="ECO:0000259" key="16">
    <source>
        <dbReference type="PROSITE" id="PS50112"/>
    </source>
</evidence>
<dbReference type="Gene3D" id="1.10.287.130">
    <property type="match status" value="1"/>
</dbReference>
<dbReference type="SUPFAM" id="SSF55785">
    <property type="entry name" value="PYP-like sensor domain (PAS domain)"/>
    <property type="match status" value="1"/>
</dbReference>
<evidence type="ECO:0000256" key="5">
    <source>
        <dbReference type="ARBA" id="ARBA00022679"/>
    </source>
</evidence>
<feature type="modified residue" description="4-aspartylphosphate" evidence="11">
    <location>
        <position position="879"/>
    </location>
</feature>
<evidence type="ECO:0000256" key="9">
    <source>
        <dbReference type="ARBA" id="ARBA00023012"/>
    </source>
</evidence>
<dbReference type="GO" id="GO:0000155">
    <property type="term" value="F:phosphorelay sensor kinase activity"/>
    <property type="evidence" value="ECO:0007669"/>
    <property type="project" value="InterPro"/>
</dbReference>
<keyword evidence="13" id="KW-1133">Transmembrane helix</keyword>
<evidence type="ECO:0000256" key="7">
    <source>
        <dbReference type="ARBA" id="ARBA00022777"/>
    </source>
</evidence>
<reference evidence="17 18" key="1">
    <citation type="submission" date="2019-04" db="EMBL/GenBank/DDBJ databases">
        <title>Cohnella sp. nov., isolated from soil.</title>
        <authorList>
            <person name="Kim W."/>
        </authorList>
    </citation>
    <scope>NUCLEOTIDE SEQUENCE [LARGE SCALE GENOMIC DNA]</scope>
    <source>
        <strain evidence="17 18">CAU 1483</strain>
    </source>
</reference>
<evidence type="ECO:0000256" key="13">
    <source>
        <dbReference type="SAM" id="Phobius"/>
    </source>
</evidence>
<dbReference type="CDD" id="cd00130">
    <property type="entry name" value="PAS"/>
    <property type="match status" value="1"/>
</dbReference>
<evidence type="ECO:0000256" key="11">
    <source>
        <dbReference type="PROSITE-ProRule" id="PRU00169"/>
    </source>
</evidence>
<dbReference type="GO" id="GO:0005524">
    <property type="term" value="F:ATP binding"/>
    <property type="evidence" value="ECO:0007669"/>
    <property type="project" value="UniProtKB-KW"/>
</dbReference>
<dbReference type="InterPro" id="IPR004358">
    <property type="entry name" value="Sig_transdc_His_kin-like_C"/>
</dbReference>
<dbReference type="InterPro" id="IPR035965">
    <property type="entry name" value="PAS-like_dom_sf"/>
</dbReference>
<dbReference type="CDD" id="cd00156">
    <property type="entry name" value="REC"/>
    <property type="match status" value="1"/>
</dbReference>
<keyword evidence="10 13" id="KW-0472">Membrane</keyword>
<keyword evidence="7" id="KW-0418">Kinase</keyword>
<name>A0A4U0FH92_9BACL</name>
<protein>
    <recommendedName>
        <fullName evidence="3">histidine kinase</fullName>
        <ecNumber evidence="3">2.7.13.3</ecNumber>
    </recommendedName>
</protein>
<keyword evidence="4 11" id="KW-0597">Phosphoprotein</keyword>
<dbReference type="GO" id="GO:0005886">
    <property type="term" value="C:plasma membrane"/>
    <property type="evidence" value="ECO:0007669"/>
    <property type="project" value="UniProtKB-SubCell"/>
</dbReference>
<dbReference type="Pfam" id="PF00512">
    <property type="entry name" value="HisKA"/>
    <property type="match status" value="1"/>
</dbReference>
<dbReference type="SUPFAM" id="SSF55781">
    <property type="entry name" value="GAF domain-like"/>
    <property type="match status" value="1"/>
</dbReference>
<dbReference type="RefSeq" id="WP_136776099.1">
    <property type="nucleotide sequence ID" value="NZ_SUPK01000001.1"/>
</dbReference>
<keyword evidence="5" id="KW-0808">Transferase</keyword>
<dbReference type="InterPro" id="IPR036890">
    <property type="entry name" value="HATPase_C_sf"/>
</dbReference>
<evidence type="ECO:0000259" key="15">
    <source>
        <dbReference type="PROSITE" id="PS50110"/>
    </source>
</evidence>
<dbReference type="CDD" id="cd16922">
    <property type="entry name" value="HATPase_EvgS-ArcB-TorS-like"/>
    <property type="match status" value="1"/>
</dbReference>
<dbReference type="PROSITE" id="PS50109">
    <property type="entry name" value="HIS_KIN"/>
    <property type="match status" value="1"/>
</dbReference>
<dbReference type="InterPro" id="IPR029016">
    <property type="entry name" value="GAF-like_dom_sf"/>
</dbReference>
<feature type="domain" description="Histidine kinase" evidence="14">
    <location>
        <begin position="592"/>
        <end position="807"/>
    </location>
</feature>
<comment type="subcellular location">
    <subcellularLocation>
        <location evidence="2">Cell membrane</location>
        <topology evidence="2">Multi-pass membrane protein</topology>
    </subcellularLocation>
</comment>
<dbReference type="Proteomes" id="UP000309673">
    <property type="component" value="Unassembled WGS sequence"/>
</dbReference>
<dbReference type="InterPro" id="IPR000014">
    <property type="entry name" value="PAS"/>
</dbReference>
<dbReference type="Gene3D" id="3.30.450.40">
    <property type="match status" value="1"/>
</dbReference>
<accession>A0A4U0FH92</accession>
<evidence type="ECO:0000256" key="10">
    <source>
        <dbReference type="ARBA" id="ARBA00023136"/>
    </source>
</evidence>
<keyword evidence="18" id="KW-1185">Reference proteome</keyword>
<dbReference type="SUPFAM" id="SSF47384">
    <property type="entry name" value="Homodimeric domain of signal transducing histidine kinase"/>
    <property type="match status" value="1"/>
</dbReference>
<dbReference type="SUPFAM" id="SSF52172">
    <property type="entry name" value="CheY-like"/>
    <property type="match status" value="1"/>
</dbReference>
<evidence type="ECO:0000259" key="14">
    <source>
        <dbReference type="PROSITE" id="PS50109"/>
    </source>
</evidence>
<dbReference type="Gene3D" id="3.30.450.20">
    <property type="entry name" value="PAS domain"/>
    <property type="match status" value="1"/>
</dbReference>
<keyword evidence="8" id="KW-0067">ATP-binding</keyword>
<dbReference type="CDD" id="cd00082">
    <property type="entry name" value="HisKA"/>
    <property type="match status" value="1"/>
</dbReference>
<dbReference type="InterPro" id="IPR036097">
    <property type="entry name" value="HisK_dim/P_sf"/>
</dbReference>
<comment type="caution">
    <text evidence="17">The sequence shown here is derived from an EMBL/GenBank/DDBJ whole genome shotgun (WGS) entry which is preliminary data.</text>
</comment>
<dbReference type="AlphaFoldDB" id="A0A4U0FH92"/>
<feature type="transmembrane region" description="Helical" evidence="13">
    <location>
        <begin position="20"/>
        <end position="39"/>
    </location>
</feature>
<evidence type="ECO:0000256" key="3">
    <source>
        <dbReference type="ARBA" id="ARBA00012438"/>
    </source>
</evidence>
<keyword evidence="9" id="KW-0902">Two-component regulatory system</keyword>
<dbReference type="InterPro" id="IPR003594">
    <property type="entry name" value="HATPase_dom"/>
</dbReference>
<dbReference type="Gene3D" id="3.30.565.10">
    <property type="entry name" value="Histidine kinase-like ATPase, C-terminal domain"/>
    <property type="match status" value="1"/>
</dbReference>
<dbReference type="InterPro" id="IPR005467">
    <property type="entry name" value="His_kinase_dom"/>
</dbReference>
<dbReference type="Gene3D" id="3.40.50.2300">
    <property type="match status" value="1"/>
</dbReference>